<keyword evidence="3" id="KW-1185">Reference proteome</keyword>
<evidence type="ECO:0000313" key="2">
    <source>
        <dbReference type="EMBL" id="GJT07477.1"/>
    </source>
</evidence>
<feature type="region of interest" description="Disordered" evidence="1">
    <location>
        <begin position="124"/>
        <end position="155"/>
    </location>
</feature>
<proteinExistence type="predicted"/>
<reference evidence="2" key="1">
    <citation type="journal article" date="2022" name="Int. J. Mol. Sci.">
        <title>Draft Genome of Tanacetum Coccineum: Genomic Comparison of Closely Related Tanacetum-Family Plants.</title>
        <authorList>
            <person name="Yamashiro T."/>
            <person name="Shiraishi A."/>
            <person name="Nakayama K."/>
            <person name="Satake H."/>
        </authorList>
    </citation>
    <scope>NUCLEOTIDE SEQUENCE</scope>
</reference>
<dbReference type="Proteomes" id="UP001151760">
    <property type="component" value="Unassembled WGS sequence"/>
</dbReference>
<protein>
    <submittedName>
        <fullName evidence="2">Uncharacterized protein</fullName>
    </submittedName>
</protein>
<comment type="caution">
    <text evidence="2">The sequence shown here is derived from an EMBL/GenBank/DDBJ whole genome shotgun (WGS) entry which is preliminary data.</text>
</comment>
<evidence type="ECO:0000256" key="1">
    <source>
        <dbReference type="SAM" id="MobiDB-lite"/>
    </source>
</evidence>
<accession>A0ABQ5B0J0</accession>
<sequence length="233" mass="25847">MTSRPRTRIPSRPIIAPRLLPIAPLLPSAAPIGGTTLVAYTHWIFVWLVFLIRPTSPSYAPIPSRLKILLRTTIRRTLCLQSLLVEDSNNHVHASSHEFPIAPVTKTTTYFFYTFHSLGLDAPDQAHSGSSTRDVSPRSRYPPRRAPRRSIGDGGMRLEIGVGIDHKMSTDETEEYVADITSTWRNADSIATHKTAPDGIIGFVGIEGKLLKTVEAIIDRRSGDRTRMARGDL</sequence>
<evidence type="ECO:0000313" key="3">
    <source>
        <dbReference type="Proteomes" id="UP001151760"/>
    </source>
</evidence>
<name>A0ABQ5B0J0_9ASTR</name>
<gene>
    <name evidence="2" type="ORF">Tco_0841939</name>
</gene>
<reference evidence="2" key="2">
    <citation type="submission" date="2022-01" db="EMBL/GenBank/DDBJ databases">
        <authorList>
            <person name="Yamashiro T."/>
            <person name="Shiraishi A."/>
            <person name="Satake H."/>
            <person name="Nakayama K."/>
        </authorList>
    </citation>
    <scope>NUCLEOTIDE SEQUENCE</scope>
</reference>
<dbReference type="EMBL" id="BQNB010012754">
    <property type="protein sequence ID" value="GJT07477.1"/>
    <property type="molecule type" value="Genomic_DNA"/>
</dbReference>
<organism evidence="2 3">
    <name type="scientific">Tanacetum coccineum</name>
    <dbReference type="NCBI Taxonomy" id="301880"/>
    <lineage>
        <taxon>Eukaryota</taxon>
        <taxon>Viridiplantae</taxon>
        <taxon>Streptophyta</taxon>
        <taxon>Embryophyta</taxon>
        <taxon>Tracheophyta</taxon>
        <taxon>Spermatophyta</taxon>
        <taxon>Magnoliopsida</taxon>
        <taxon>eudicotyledons</taxon>
        <taxon>Gunneridae</taxon>
        <taxon>Pentapetalae</taxon>
        <taxon>asterids</taxon>
        <taxon>campanulids</taxon>
        <taxon>Asterales</taxon>
        <taxon>Asteraceae</taxon>
        <taxon>Asteroideae</taxon>
        <taxon>Anthemideae</taxon>
        <taxon>Anthemidinae</taxon>
        <taxon>Tanacetum</taxon>
    </lineage>
</organism>